<evidence type="ECO:0000313" key="3">
    <source>
        <dbReference type="Proteomes" id="UP001652741"/>
    </source>
</evidence>
<dbReference type="RefSeq" id="XP_045575430.1">
    <property type="nucleotide sequence ID" value="XM_045719474.1"/>
</dbReference>
<evidence type="ECO:0000259" key="2">
    <source>
        <dbReference type="SMART" id="SM01313"/>
    </source>
</evidence>
<dbReference type="Gene3D" id="2.30.29.90">
    <property type="match status" value="1"/>
</dbReference>
<organism evidence="3 4">
    <name type="scientific">Salmo salar</name>
    <name type="common">Atlantic salmon</name>
    <dbReference type="NCBI Taxonomy" id="8030"/>
    <lineage>
        <taxon>Eukaryota</taxon>
        <taxon>Metazoa</taxon>
        <taxon>Chordata</taxon>
        <taxon>Craniata</taxon>
        <taxon>Vertebrata</taxon>
        <taxon>Euteleostomi</taxon>
        <taxon>Actinopterygii</taxon>
        <taxon>Neopterygii</taxon>
        <taxon>Teleostei</taxon>
        <taxon>Protacanthopterygii</taxon>
        <taxon>Salmoniformes</taxon>
        <taxon>Salmonidae</taxon>
        <taxon>Salmoninae</taxon>
        <taxon>Salmo</taxon>
    </lineage>
</organism>
<evidence type="ECO:0000313" key="4">
    <source>
        <dbReference type="RefSeq" id="XP_045575430.1"/>
    </source>
</evidence>
<dbReference type="GeneID" id="100196694"/>
<reference evidence="4" key="1">
    <citation type="submission" date="2025-08" db="UniProtKB">
        <authorList>
            <consortium name="RefSeq"/>
        </authorList>
    </citation>
    <scope>IDENTIFICATION</scope>
</reference>
<dbReference type="InterPro" id="IPR028258">
    <property type="entry name" value="Sec3-PIP2_bind"/>
</dbReference>
<feature type="compositionally biased region" description="Gly residues" evidence="1">
    <location>
        <begin position="123"/>
        <end position="132"/>
    </location>
</feature>
<sequence length="313" mass="34439">MTYICLSVTNKRPAQLLITKVKQFGGSAPFTRRSQWSVEQLRQVDGIDPNKDCPEFDLVFDNAFDQWVASSAAEKCIFIQIMYHACQTYWEGKERVPGGLGSPAGDQQKDQGASPGAQVSPGSQGGQRGGPGAQARRKSTVGPRPRQTEFVNCQSKLTGDACTVNLVIYRCKVFFNRMKKGMVSKQSSPQAGAGPRASPSGQRPPGGSMASVVKRASQALQERGERLGHAEDKTVDLMHKAQQFADTAHKGQPLCTPSNPHRCLHRLGLFHQLPGPLPTSPQPHNQQRYIRMWMSWCDNQPVCHVWQAAREGC</sequence>
<feature type="domain" description="Exocyst complex component Sec3 PIP2-binding N-terminal" evidence="2">
    <location>
        <begin position="1"/>
        <end position="89"/>
    </location>
</feature>
<dbReference type="Pfam" id="PF15277">
    <property type="entry name" value="Sec3-PIP2_bind"/>
    <property type="match status" value="1"/>
</dbReference>
<keyword evidence="3" id="KW-1185">Reference proteome</keyword>
<proteinExistence type="predicted"/>
<evidence type="ECO:0000256" key="1">
    <source>
        <dbReference type="SAM" id="MobiDB-lite"/>
    </source>
</evidence>
<name>A0ABM3EWL6_SALSA</name>
<protein>
    <submittedName>
        <fullName evidence="4">Syntaxin-binding protein 6 isoform X4</fullName>
    </submittedName>
</protein>
<feature type="region of interest" description="Disordered" evidence="1">
    <location>
        <begin position="97"/>
        <end position="147"/>
    </location>
</feature>
<dbReference type="SMART" id="SM01313">
    <property type="entry name" value="Sec3-PIP2_bind"/>
    <property type="match status" value="1"/>
</dbReference>
<dbReference type="Proteomes" id="UP001652741">
    <property type="component" value="Chromosome ssa06"/>
</dbReference>
<feature type="compositionally biased region" description="Basic and acidic residues" evidence="1">
    <location>
        <begin position="222"/>
        <end position="231"/>
    </location>
</feature>
<gene>
    <name evidence="4" type="primary">stxb6</name>
</gene>
<accession>A0ABM3EWL6</accession>
<dbReference type="Gene3D" id="1.20.5.110">
    <property type="match status" value="1"/>
</dbReference>
<feature type="region of interest" description="Disordered" evidence="1">
    <location>
        <begin position="182"/>
        <end position="231"/>
    </location>
</feature>
<dbReference type="SUPFAM" id="SSF58038">
    <property type="entry name" value="SNARE fusion complex"/>
    <property type="match status" value="1"/>
</dbReference>